<dbReference type="OrthoDB" id="4707307at2759"/>
<keyword evidence="3" id="KW-1185">Reference proteome</keyword>
<dbReference type="Proteomes" id="UP000182658">
    <property type="component" value="Unassembled WGS sequence"/>
</dbReference>
<feature type="region of interest" description="Disordered" evidence="1">
    <location>
        <begin position="129"/>
        <end position="165"/>
    </location>
</feature>
<accession>A0A1J7IA32</accession>
<evidence type="ECO:0000313" key="3">
    <source>
        <dbReference type="Proteomes" id="UP000182658"/>
    </source>
</evidence>
<evidence type="ECO:0000313" key="2">
    <source>
        <dbReference type="EMBL" id="OIW24171.1"/>
    </source>
</evidence>
<name>A0A1J7IA32_9PEZI</name>
<protein>
    <submittedName>
        <fullName evidence="2">Uncharacterized protein</fullName>
    </submittedName>
</protein>
<feature type="compositionally biased region" description="Low complexity" evidence="1">
    <location>
        <begin position="281"/>
        <end position="293"/>
    </location>
</feature>
<dbReference type="AlphaFoldDB" id="A0A1J7IA32"/>
<feature type="compositionally biased region" description="Polar residues" evidence="1">
    <location>
        <begin position="246"/>
        <end position="256"/>
    </location>
</feature>
<feature type="region of interest" description="Disordered" evidence="1">
    <location>
        <begin position="234"/>
        <end position="256"/>
    </location>
</feature>
<proteinExistence type="predicted"/>
<reference evidence="2 3" key="1">
    <citation type="submission" date="2016-10" db="EMBL/GenBank/DDBJ databases">
        <title>Draft genome sequence of Coniochaeta ligniaria NRRL30616, a lignocellulolytic fungus for bioabatement of inhibitors in plant biomass hydrolysates.</title>
        <authorList>
            <consortium name="DOE Joint Genome Institute"/>
            <person name="Jimenez D.J."/>
            <person name="Hector R.E."/>
            <person name="Riley R."/>
            <person name="Sun H."/>
            <person name="Grigoriev I.V."/>
            <person name="Van Elsas J.D."/>
            <person name="Nichols N.N."/>
        </authorList>
    </citation>
    <scope>NUCLEOTIDE SEQUENCE [LARGE SCALE GENOMIC DNA]</scope>
    <source>
        <strain evidence="2 3">NRRL 30616</strain>
    </source>
</reference>
<organism evidence="2 3">
    <name type="scientific">Coniochaeta ligniaria NRRL 30616</name>
    <dbReference type="NCBI Taxonomy" id="1408157"/>
    <lineage>
        <taxon>Eukaryota</taxon>
        <taxon>Fungi</taxon>
        <taxon>Dikarya</taxon>
        <taxon>Ascomycota</taxon>
        <taxon>Pezizomycotina</taxon>
        <taxon>Sordariomycetes</taxon>
        <taxon>Sordariomycetidae</taxon>
        <taxon>Coniochaetales</taxon>
        <taxon>Coniochaetaceae</taxon>
        <taxon>Coniochaeta</taxon>
    </lineage>
</organism>
<evidence type="ECO:0000256" key="1">
    <source>
        <dbReference type="SAM" id="MobiDB-lite"/>
    </source>
</evidence>
<sequence>MAKQPRDQPASPPSQSEQSESQGLADPRPEKLRANLSTMLCFNDSFTSPHLNADTLMDMRMAFVAQLPAKTASTITTSRAISISQFTSTPRCVYTIDPDDPDFQHLGMISGGKALVFTEMMAFQKQLDTFTSTGKRQRQPRRREPDPQPFRHPDGSLSTDLGEQGKDGAALGAAVAKGQMDIKTLEEDAKPTTNAVALDMTGQTDVVIFESNIEPERSTLPARVLGIGSHLRDGKEGVRLPDSGPTVESSSPKSVTKIESNGPYAPFIAHDDYTDNHATGTSWSRPPARSSTAPPLPHSRRRASRKGCPFPTPGDTIERTRRFIAGHGYARPVTLGRLRIREHVRLPNLGAIEEHHQSPPLLAAGLGCVGKSHLIRWDSGITPLSEPTSTSVRQRSTGL</sequence>
<feature type="region of interest" description="Disordered" evidence="1">
    <location>
        <begin position="269"/>
        <end position="316"/>
    </location>
</feature>
<feature type="compositionally biased region" description="Basic and acidic residues" evidence="1">
    <location>
        <begin position="142"/>
        <end position="154"/>
    </location>
</feature>
<dbReference type="EMBL" id="KV875104">
    <property type="protein sequence ID" value="OIW24171.1"/>
    <property type="molecule type" value="Genomic_DNA"/>
</dbReference>
<feature type="region of interest" description="Disordered" evidence="1">
    <location>
        <begin position="1"/>
        <end position="28"/>
    </location>
</feature>
<gene>
    <name evidence="2" type="ORF">CONLIGDRAFT_685797</name>
</gene>
<feature type="compositionally biased region" description="Low complexity" evidence="1">
    <location>
        <begin position="13"/>
        <end position="22"/>
    </location>
</feature>
<dbReference type="InParanoid" id="A0A1J7IA32"/>